<reference evidence="2 4" key="1">
    <citation type="submission" date="2015-07" db="EMBL/GenBank/DDBJ databases">
        <title>Fjat-14205 dsm 2895.</title>
        <authorList>
            <person name="Liu B."/>
            <person name="Wang J."/>
            <person name="Zhu Y."/>
            <person name="Liu G."/>
            <person name="Chen Q."/>
            <person name="Chen Z."/>
            <person name="Lan J."/>
            <person name="Che J."/>
            <person name="Ge C."/>
            <person name="Shi H."/>
            <person name="Pan Z."/>
            <person name="Liu X."/>
        </authorList>
    </citation>
    <scope>NUCLEOTIDE SEQUENCE [LARGE SCALE GENOMIC DNA]</scope>
    <source>
        <strain evidence="2 4">DSM 2895</strain>
    </source>
</reference>
<proteinExistence type="predicted"/>
<keyword evidence="3" id="KW-0808">Transferase</keyword>
<dbReference type="InterPro" id="IPR003594">
    <property type="entry name" value="HATPase_dom"/>
</dbReference>
<dbReference type="STRING" id="47500.AF333_25030"/>
<dbReference type="Gene3D" id="3.30.565.10">
    <property type="entry name" value="Histidine kinase-like ATPase, C-terminal domain"/>
    <property type="match status" value="1"/>
</dbReference>
<protein>
    <submittedName>
        <fullName evidence="3">Serine/threonine-protein kinase RsbT</fullName>
    </submittedName>
</protein>
<evidence type="ECO:0000259" key="1">
    <source>
        <dbReference type="SMART" id="SM00387"/>
    </source>
</evidence>
<organism evidence="2 4">
    <name type="scientific">Aneurinibacillus migulanus</name>
    <name type="common">Bacillus migulanus</name>
    <dbReference type="NCBI Taxonomy" id="47500"/>
    <lineage>
        <taxon>Bacteria</taxon>
        <taxon>Bacillati</taxon>
        <taxon>Bacillota</taxon>
        <taxon>Bacilli</taxon>
        <taxon>Bacillales</taxon>
        <taxon>Paenibacillaceae</taxon>
        <taxon>Aneurinibacillus group</taxon>
        <taxon>Aneurinibacillus</taxon>
    </lineage>
</organism>
<dbReference type="RefSeq" id="WP_043068134.1">
    <property type="nucleotide sequence ID" value="NZ_BJOA01000004.1"/>
</dbReference>
<reference evidence="3 5" key="2">
    <citation type="submission" date="2016-10" db="EMBL/GenBank/DDBJ databases">
        <authorList>
            <person name="de Groot N.N."/>
        </authorList>
    </citation>
    <scope>NUCLEOTIDE SEQUENCE [LARGE SCALE GENOMIC DNA]</scope>
    <source>
        <strain evidence="3 5">DSM 2895</strain>
    </source>
</reference>
<dbReference type="EMBL" id="FNED01000001">
    <property type="protein sequence ID" value="SDI08325.1"/>
    <property type="molecule type" value="Genomic_DNA"/>
</dbReference>
<keyword evidence="3" id="KW-0418">Kinase</keyword>
<gene>
    <name evidence="2" type="ORF">AF333_25030</name>
    <name evidence="3" type="ORF">SAMN04487909_101490</name>
</gene>
<dbReference type="SUPFAM" id="SSF55874">
    <property type="entry name" value="ATPase domain of HSP90 chaperone/DNA topoisomerase II/histidine kinase"/>
    <property type="match status" value="1"/>
</dbReference>
<accession>A0A0D1W0W2</accession>
<dbReference type="GO" id="GO:0016301">
    <property type="term" value="F:kinase activity"/>
    <property type="evidence" value="ECO:0007669"/>
    <property type="project" value="UniProtKB-KW"/>
</dbReference>
<dbReference type="SMART" id="SM00387">
    <property type="entry name" value="HATPase_c"/>
    <property type="match status" value="1"/>
</dbReference>
<dbReference type="OrthoDB" id="9799195at2"/>
<evidence type="ECO:0000313" key="4">
    <source>
        <dbReference type="Proteomes" id="UP000037269"/>
    </source>
</evidence>
<feature type="domain" description="Histidine kinase/HSP90-like ATPase" evidence="1">
    <location>
        <begin position="31"/>
        <end position="127"/>
    </location>
</feature>
<keyword evidence="4" id="KW-1185">Reference proteome</keyword>
<dbReference type="EMBL" id="LGUG01000004">
    <property type="protein sequence ID" value="KON98207.1"/>
    <property type="molecule type" value="Genomic_DNA"/>
</dbReference>
<sequence length="134" mass="14836">MIQLAIESEEDIIVAASFGRSLAREMGFSVVDQTKITVSISELTRNVINYGIRGYIQFKKSERCLEIRVQDEGPGIQNIKEAMQDGMTTGNGLGLGLSGTKRLMDEFHIESKVGVGTCIIIRKWLPDQDDNQDG</sequence>
<dbReference type="AlphaFoldDB" id="A0A0D1W0W2"/>
<dbReference type="PATRIC" id="fig|47500.8.peg.3568"/>
<name>A0A0D1W0W2_ANEMI</name>
<evidence type="ECO:0000313" key="5">
    <source>
        <dbReference type="Proteomes" id="UP000182836"/>
    </source>
</evidence>
<dbReference type="Proteomes" id="UP000037269">
    <property type="component" value="Unassembled WGS sequence"/>
</dbReference>
<dbReference type="Pfam" id="PF13581">
    <property type="entry name" value="HATPase_c_2"/>
    <property type="match status" value="1"/>
</dbReference>
<dbReference type="GeneID" id="42308389"/>
<evidence type="ECO:0000313" key="2">
    <source>
        <dbReference type="EMBL" id="KON98207.1"/>
    </source>
</evidence>
<dbReference type="InterPro" id="IPR036890">
    <property type="entry name" value="HATPase_C_sf"/>
</dbReference>
<evidence type="ECO:0000313" key="3">
    <source>
        <dbReference type="EMBL" id="SDI08325.1"/>
    </source>
</evidence>
<dbReference type="Proteomes" id="UP000182836">
    <property type="component" value="Unassembled WGS sequence"/>
</dbReference>